<feature type="non-terminal residue" evidence="2">
    <location>
        <position position="152"/>
    </location>
</feature>
<evidence type="ECO:0000313" key="3">
    <source>
        <dbReference type="Proteomes" id="UP000789901"/>
    </source>
</evidence>
<proteinExistence type="predicted"/>
<keyword evidence="3" id="KW-1185">Reference proteome</keyword>
<feature type="compositionally biased region" description="Polar residues" evidence="1">
    <location>
        <begin position="87"/>
        <end position="100"/>
    </location>
</feature>
<feature type="region of interest" description="Disordered" evidence="1">
    <location>
        <begin position="1"/>
        <end position="22"/>
    </location>
</feature>
<accession>A0ABN7UQG7</accession>
<evidence type="ECO:0000256" key="1">
    <source>
        <dbReference type="SAM" id="MobiDB-lite"/>
    </source>
</evidence>
<organism evidence="2 3">
    <name type="scientific">Gigaspora margarita</name>
    <dbReference type="NCBI Taxonomy" id="4874"/>
    <lineage>
        <taxon>Eukaryota</taxon>
        <taxon>Fungi</taxon>
        <taxon>Fungi incertae sedis</taxon>
        <taxon>Mucoromycota</taxon>
        <taxon>Glomeromycotina</taxon>
        <taxon>Glomeromycetes</taxon>
        <taxon>Diversisporales</taxon>
        <taxon>Gigasporaceae</taxon>
        <taxon>Gigaspora</taxon>
    </lineage>
</organism>
<feature type="compositionally biased region" description="Basic and acidic residues" evidence="1">
    <location>
        <begin position="11"/>
        <end position="22"/>
    </location>
</feature>
<evidence type="ECO:0000313" key="2">
    <source>
        <dbReference type="EMBL" id="CAG8639578.1"/>
    </source>
</evidence>
<protein>
    <submittedName>
        <fullName evidence="2">22002_t:CDS:1</fullName>
    </submittedName>
</protein>
<name>A0ABN7UQG7_GIGMA</name>
<dbReference type="EMBL" id="CAJVQB010004564">
    <property type="protein sequence ID" value="CAG8639578.1"/>
    <property type="molecule type" value="Genomic_DNA"/>
</dbReference>
<feature type="region of interest" description="Disordered" evidence="1">
    <location>
        <begin position="72"/>
        <end position="105"/>
    </location>
</feature>
<gene>
    <name evidence="2" type="ORF">GMARGA_LOCUS8773</name>
</gene>
<dbReference type="Proteomes" id="UP000789901">
    <property type="component" value="Unassembled WGS sequence"/>
</dbReference>
<sequence>MKKQSNYWLGEPRKDRPKEPRRDIICFRCGGIGHIAWNFLSEKNPKRNSEEHQSTNYMGWADLYDNCQEAWNETENTLGEKRPQPYPSNNRESELPQTNMGGEPDLMEEVDEHMDVGSDNSDTFDEFTYEEEMLNEINGYHTEESATEDIEL</sequence>
<comment type="caution">
    <text evidence="2">The sequence shown here is derived from an EMBL/GenBank/DDBJ whole genome shotgun (WGS) entry which is preliminary data.</text>
</comment>
<reference evidence="2 3" key="1">
    <citation type="submission" date="2021-06" db="EMBL/GenBank/DDBJ databases">
        <authorList>
            <person name="Kallberg Y."/>
            <person name="Tangrot J."/>
            <person name="Rosling A."/>
        </authorList>
    </citation>
    <scope>NUCLEOTIDE SEQUENCE [LARGE SCALE GENOMIC DNA]</scope>
    <source>
        <strain evidence="2 3">120-4 pot B 10/14</strain>
    </source>
</reference>